<feature type="signal peptide" evidence="7">
    <location>
        <begin position="1"/>
        <end position="26"/>
    </location>
</feature>
<dbReference type="Gene3D" id="3.40.190.10">
    <property type="entry name" value="Periplasmic binding protein-like II"/>
    <property type="match status" value="2"/>
</dbReference>
<evidence type="ECO:0000256" key="6">
    <source>
        <dbReference type="PIRSR" id="PIRSR004846-1"/>
    </source>
</evidence>
<dbReference type="GO" id="GO:0030288">
    <property type="term" value="C:outer membrane-bounded periplasmic space"/>
    <property type="evidence" value="ECO:0007669"/>
    <property type="project" value="TreeGrafter"/>
</dbReference>
<dbReference type="InterPro" id="IPR005950">
    <property type="entry name" value="ModA"/>
</dbReference>
<reference evidence="8 9" key="1">
    <citation type="submission" date="2018-09" db="EMBL/GenBank/DDBJ databases">
        <authorList>
            <person name="Grouzdev D.S."/>
            <person name="Krutkina M.S."/>
        </authorList>
    </citation>
    <scope>NUCLEOTIDE SEQUENCE [LARGE SCALE GENOMIC DNA]</scope>
    <source>
        <strain evidence="8 9">RmlP001</strain>
    </source>
</reference>
<feature type="binding site" evidence="6">
    <location>
        <position position="66"/>
    </location>
    <ligand>
        <name>molybdate</name>
        <dbReference type="ChEBI" id="CHEBI:36264"/>
    </ligand>
</feature>
<keyword evidence="2 6" id="KW-0500">Molybdenum</keyword>
<evidence type="ECO:0000256" key="5">
    <source>
        <dbReference type="ARBA" id="ARBA00062515"/>
    </source>
</evidence>
<sequence length="266" mass="26959">MRLTRRSCLGASLATLLMFAAGPAAAQGGQGPTVFAAASLKNALDDAAARWAALGHPAPKLSFAASNVLEAQIEQGAPADLFFSADLDWMEKAQAAGLIAPGTRVDLLANAIVLVAPSDAATPIDIRPGFDLAKALGGGRLAMGNVAAVPAGKYGKAALESLGAWEGVKAHVAEAESVRAALAFVARGEAPLGIVYATDAAAEPKVRIVGTFPAGSHPAIVYPVAVTKASRNPDSAAFLAFLRGPVARDAFTKQGFTVLDRPAAAP</sequence>
<dbReference type="SUPFAM" id="SSF53850">
    <property type="entry name" value="Periplasmic binding protein-like II"/>
    <property type="match status" value="1"/>
</dbReference>
<dbReference type="FunFam" id="3.40.190.10:FF:000035">
    <property type="entry name" value="Molybdate ABC transporter substrate-binding protein"/>
    <property type="match status" value="1"/>
</dbReference>
<protein>
    <submittedName>
        <fullName evidence="8">Molybdate ABC transporter substrate-binding protein</fullName>
    </submittedName>
</protein>
<dbReference type="GO" id="GO:0015689">
    <property type="term" value="P:molybdate ion transport"/>
    <property type="evidence" value="ECO:0007669"/>
    <property type="project" value="InterPro"/>
</dbReference>
<dbReference type="InterPro" id="IPR050682">
    <property type="entry name" value="ModA/WtpA"/>
</dbReference>
<keyword evidence="3 6" id="KW-0479">Metal-binding</keyword>
<feature type="binding site" evidence="6">
    <location>
        <position position="178"/>
    </location>
    <ligand>
        <name>molybdate</name>
        <dbReference type="ChEBI" id="CHEBI:36264"/>
    </ligand>
</feature>
<dbReference type="InterPro" id="IPR006311">
    <property type="entry name" value="TAT_signal"/>
</dbReference>
<reference evidence="8 9" key="2">
    <citation type="submission" date="2019-02" db="EMBL/GenBank/DDBJ databases">
        <title>'Lichenibacterium ramalinii' gen. nov. sp. nov., 'Lichenibacterium minor' gen. nov. sp. nov.</title>
        <authorList>
            <person name="Pankratov T."/>
        </authorList>
    </citation>
    <scope>NUCLEOTIDE SEQUENCE [LARGE SCALE GENOMIC DNA]</scope>
    <source>
        <strain evidence="8 9">RmlP001</strain>
    </source>
</reference>
<dbReference type="GO" id="GO:0030973">
    <property type="term" value="F:molybdate ion binding"/>
    <property type="evidence" value="ECO:0007669"/>
    <property type="project" value="TreeGrafter"/>
</dbReference>
<keyword evidence="4 7" id="KW-0732">Signal</keyword>
<comment type="caution">
    <text evidence="8">The sequence shown here is derived from an EMBL/GenBank/DDBJ whole genome shotgun (WGS) entry which is preliminary data.</text>
</comment>
<feature type="binding site" evidence="6">
    <location>
        <position position="196"/>
    </location>
    <ligand>
        <name>molybdate</name>
        <dbReference type="ChEBI" id="CHEBI:36264"/>
    </ligand>
</feature>
<comment type="similarity">
    <text evidence="1">Belongs to the bacterial solute-binding protein ModA family.</text>
</comment>
<keyword evidence="9" id="KW-1185">Reference proteome</keyword>
<dbReference type="Proteomes" id="UP000289411">
    <property type="component" value="Unassembled WGS sequence"/>
</dbReference>
<dbReference type="PANTHER" id="PTHR30632">
    <property type="entry name" value="MOLYBDATE-BINDING PERIPLASMIC PROTEIN"/>
    <property type="match status" value="1"/>
</dbReference>
<dbReference type="GO" id="GO:1901359">
    <property type="term" value="F:tungstate binding"/>
    <property type="evidence" value="ECO:0007669"/>
    <property type="project" value="UniProtKB-ARBA"/>
</dbReference>
<evidence type="ECO:0000256" key="1">
    <source>
        <dbReference type="ARBA" id="ARBA00009175"/>
    </source>
</evidence>
<dbReference type="EMBL" id="QYBC01000006">
    <property type="protein sequence ID" value="RYB05795.1"/>
    <property type="molecule type" value="Genomic_DNA"/>
</dbReference>
<evidence type="ECO:0000256" key="7">
    <source>
        <dbReference type="SAM" id="SignalP"/>
    </source>
</evidence>
<organism evidence="8 9">
    <name type="scientific">Lichenibacterium ramalinae</name>
    <dbReference type="NCBI Taxonomy" id="2316527"/>
    <lineage>
        <taxon>Bacteria</taxon>
        <taxon>Pseudomonadati</taxon>
        <taxon>Pseudomonadota</taxon>
        <taxon>Alphaproteobacteria</taxon>
        <taxon>Hyphomicrobiales</taxon>
        <taxon>Lichenihabitantaceae</taxon>
        <taxon>Lichenibacterium</taxon>
    </lineage>
</organism>
<dbReference type="GO" id="GO:0046872">
    <property type="term" value="F:metal ion binding"/>
    <property type="evidence" value="ECO:0007669"/>
    <property type="project" value="UniProtKB-KW"/>
</dbReference>
<dbReference type="AlphaFoldDB" id="A0A4Q2RDK6"/>
<dbReference type="Pfam" id="PF13531">
    <property type="entry name" value="SBP_bac_11"/>
    <property type="match status" value="1"/>
</dbReference>
<feature type="binding site" evidence="6">
    <location>
        <position position="39"/>
    </location>
    <ligand>
        <name>molybdate</name>
        <dbReference type="ChEBI" id="CHEBI:36264"/>
    </ligand>
</feature>
<evidence type="ECO:0000256" key="3">
    <source>
        <dbReference type="ARBA" id="ARBA00022723"/>
    </source>
</evidence>
<dbReference type="PANTHER" id="PTHR30632:SF17">
    <property type="entry name" value="MOLYBDATE-BINDING PROTEIN MODA"/>
    <property type="match status" value="1"/>
</dbReference>
<gene>
    <name evidence="8" type="primary">modA</name>
    <name evidence="8" type="ORF">D3272_08570</name>
</gene>
<evidence type="ECO:0000256" key="4">
    <source>
        <dbReference type="ARBA" id="ARBA00022729"/>
    </source>
</evidence>
<dbReference type="OrthoDB" id="9785015at2"/>
<dbReference type="RefSeq" id="WP_129218748.1">
    <property type="nucleotide sequence ID" value="NZ_QYBC01000006.1"/>
</dbReference>
<accession>A0A4Q2RDK6</accession>
<name>A0A4Q2RDK6_9HYPH</name>
<evidence type="ECO:0000256" key="2">
    <source>
        <dbReference type="ARBA" id="ARBA00022505"/>
    </source>
</evidence>
<dbReference type="PIRSF" id="PIRSF004846">
    <property type="entry name" value="ModA"/>
    <property type="match status" value="1"/>
</dbReference>
<evidence type="ECO:0000313" key="8">
    <source>
        <dbReference type="EMBL" id="RYB05795.1"/>
    </source>
</evidence>
<feature type="chain" id="PRO_5020495474" evidence="7">
    <location>
        <begin position="27"/>
        <end position="266"/>
    </location>
</feature>
<evidence type="ECO:0000313" key="9">
    <source>
        <dbReference type="Proteomes" id="UP000289411"/>
    </source>
</evidence>
<feature type="binding site" evidence="6">
    <location>
        <position position="151"/>
    </location>
    <ligand>
        <name>molybdate</name>
        <dbReference type="ChEBI" id="CHEBI:36264"/>
    </ligand>
</feature>
<dbReference type="NCBIfam" id="TIGR01256">
    <property type="entry name" value="modA"/>
    <property type="match status" value="1"/>
</dbReference>
<comment type="subunit">
    <text evidence="5">The complex is composed of two ATP-binding proteins (ModC), two transmembrane proteins (ModB) and a solute-binding protein (ModA).</text>
</comment>
<dbReference type="PROSITE" id="PS51318">
    <property type="entry name" value="TAT"/>
    <property type="match status" value="1"/>
</dbReference>
<proteinExistence type="inferred from homology"/>